<dbReference type="SUPFAM" id="SSF51735">
    <property type="entry name" value="NAD(P)-binding Rossmann-fold domains"/>
    <property type="match status" value="1"/>
</dbReference>
<dbReference type="OrthoDB" id="41492at2759"/>
<keyword evidence="4" id="KW-1185">Reference proteome</keyword>
<organism evidence="3 4">
    <name type="scientific">Fonsecaea erecta</name>
    <dbReference type="NCBI Taxonomy" id="1367422"/>
    <lineage>
        <taxon>Eukaryota</taxon>
        <taxon>Fungi</taxon>
        <taxon>Dikarya</taxon>
        <taxon>Ascomycota</taxon>
        <taxon>Pezizomycotina</taxon>
        <taxon>Eurotiomycetes</taxon>
        <taxon>Chaetothyriomycetidae</taxon>
        <taxon>Chaetothyriales</taxon>
        <taxon>Herpotrichiellaceae</taxon>
        <taxon>Fonsecaea</taxon>
    </lineage>
</organism>
<evidence type="ECO:0000313" key="3">
    <source>
        <dbReference type="EMBL" id="OAP54657.1"/>
    </source>
</evidence>
<dbReference type="PANTHER" id="PTHR13812:SF19">
    <property type="entry name" value="KETIMINE REDUCTASE MU-CRYSTALLIN"/>
    <property type="match status" value="1"/>
</dbReference>
<gene>
    <name evidence="3" type="ORF">AYL99_11105</name>
</gene>
<dbReference type="STRING" id="1367422.A0A178Z4J0"/>
<evidence type="ECO:0008006" key="5">
    <source>
        <dbReference type="Google" id="ProtNLM"/>
    </source>
</evidence>
<dbReference type="Gene3D" id="3.40.50.720">
    <property type="entry name" value="NAD(P)-binding Rossmann-like Domain"/>
    <property type="match status" value="1"/>
</dbReference>
<accession>A0A178Z4J0</accession>
<feature type="compositionally biased region" description="Polar residues" evidence="2">
    <location>
        <begin position="153"/>
        <end position="163"/>
    </location>
</feature>
<dbReference type="RefSeq" id="XP_018688024.1">
    <property type="nucleotide sequence ID" value="XM_018842611.1"/>
</dbReference>
<dbReference type="InterPro" id="IPR036291">
    <property type="entry name" value="NAD(P)-bd_dom_sf"/>
</dbReference>
<evidence type="ECO:0000256" key="2">
    <source>
        <dbReference type="SAM" id="MobiDB-lite"/>
    </source>
</evidence>
<evidence type="ECO:0000313" key="4">
    <source>
        <dbReference type="Proteomes" id="UP000078343"/>
    </source>
</evidence>
<feature type="compositionally biased region" description="Low complexity" evidence="2">
    <location>
        <begin position="91"/>
        <end position="137"/>
    </location>
</feature>
<reference evidence="3 4" key="1">
    <citation type="submission" date="2016-04" db="EMBL/GenBank/DDBJ databases">
        <title>Draft genome of Fonsecaea erecta CBS 125763.</title>
        <authorList>
            <person name="Weiss V.A."/>
            <person name="Vicente V.A."/>
            <person name="Raittz R.T."/>
            <person name="Moreno L.F."/>
            <person name="De Souza E.M."/>
            <person name="Pedrosa F.O."/>
            <person name="Steffens M.B."/>
            <person name="Faoro H."/>
            <person name="Tadra-Sfeir M.Z."/>
            <person name="Najafzadeh M.J."/>
            <person name="Felipe M.S."/>
            <person name="Teixeira M."/>
            <person name="Sun J."/>
            <person name="Xi L."/>
            <person name="Gomes R."/>
            <person name="De Azevedo C.M."/>
            <person name="Salgado C.G."/>
            <person name="Da Silva M.B."/>
            <person name="Nascimento M.F."/>
            <person name="Queiroz-Telles F."/>
            <person name="Attili D.S."/>
            <person name="Gorbushina A."/>
        </authorList>
    </citation>
    <scope>NUCLEOTIDE SEQUENCE [LARGE SCALE GENOMIC DNA]</scope>
    <source>
        <strain evidence="3 4">CBS 125763</strain>
    </source>
</reference>
<feature type="region of interest" description="Disordered" evidence="2">
    <location>
        <begin position="85"/>
        <end position="171"/>
    </location>
</feature>
<dbReference type="GO" id="GO:0005737">
    <property type="term" value="C:cytoplasm"/>
    <property type="evidence" value="ECO:0007669"/>
    <property type="project" value="TreeGrafter"/>
</dbReference>
<dbReference type="Gene3D" id="3.30.1780.10">
    <property type="entry name" value="ornithine cyclodeaminase, domain 1"/>
    <property type="match status" value="1"/>
</dbReference>
<dbReference type="InterPro" id="IPR023401">
    <property type="entry name" value="ODC_N"/>
</dbReference>
<dbReference type="GeneID" id="30015273"/>
<dbReference type="InterPro" id="IPR003462">
    <property type="entry name" value="ODC_Mu_crystall"/>
</dbReference>
<dbReference type="EMBL" id="LVYI01000013">
    <property type="protein sequence ID" value="OAP54657.1"/>
    <property type="molecule type" value="Genomic_DNA"/>
</dbReference>
<dbReference type="Proteomes" id="UP000078343">
    <property type="component" value="Unassembled WGS sequence"/>
</dbReference>
<comment type="similarity">
    <text evidence="1">Belongs to the ornithine cyclodeaminase/mu-crystallin family.</text>
</comment>
<protein>
    <recommendedName>
        <fullName evidence="5">Ornithine cyclodeaminase</fullName>
    </recommendedName>
</protein>
<dbReference type="FunFam" id="3.40.50.720:FF:000577">
    <property type="entry name" value="Proline utilization protein PrnX, putative"/>
    <property type="match status" value="1"/>
</dbReference>
<proteinExistence type="inferred from homology"/>
<dbReference type="AlphaFoldDB" id="A0A178Z4J0"/>
<name>A0A178Z4J0_9EURO</name>
<comment type="caution">
    <text evidence="3">The sequence shown here is derived from an EMBL/GenBank/DDBJ whole genome shotgun (WGS) entry which is preliminary data.</text>
</comment>
<evidence type="ECO:0000256" key="1">
    <source>
        <dbReference type="ARBA" id="ARBA00008903"/>
    </source>
</evidence>
<dbReference type="Pfam" id="PF02423">
    <property type="entry name" value="OCD_Mu_crystall"/>
    <property type="match status" value="1"/>
</dbReference>
<dbReference type="PANTHER" id="PTHR13812">
    <property type="entry name" value="KETIMINE REDUCTASE MU-CRYSTALLIN"/>
    <property type="match status" value="1"/>
</dbReference>
<sequence length="454" mass="49469">MPLTVLTDSDVRELLYTLTKQDIDELQSNLAEALHSYSTGDTNSPCSASFQPQRTIIKKKGVTTLFMPASTGNSVGMKIVSLQQPEIPPQSKSSISSVNSDSHSGTPTDSMSSSTSVQSATNDFSSLTLTPSSTMSSGRDSIDGASFQPPASVASSRSTTPKGSITLLDSAGNPTGIVNAEELTAFRTALASTLMLKKRENVHTVTVFGAGKQAYWHIRLALILKGDQIRHVNIINRSFERSIKLMKAFQVTQDFNDQWRRDIKFSAMSPEFGEYGRLLKEEVRKADVIFCCTPSVDPLFPAEFLTSREGRRKGRLIVAIGSYAPHMCEIHPDILKVAVEPVHSGHHHHHRHAKQGGVVIVDSLESCLKEAGEIVKAKLKPEHLVEIGELMMIKKAATREIELGGPGEQGLLDWLTKGNVIYKSVGMGLLDLVVAGDLLRMGKEKDVGVTIEDF</sequence>